<organism evidence="2 3">
    <name type="scientific">Caerostris extrusa</name>
    <name type="common">Bark spider</name>
    <name type="synonym">Caerostris bankana</name>
    <dbReference type="NCBI Taxonomy" id="172846"/>
    <lineage>
        <taxon>Eukaryota</taxon>
        <taxon>Metazoa</taxon>
        <taxon>Ecdysozoa</taxon>
        <taxon>Arthropoda</taxon>
        <taxon>Chelicerata</taxon>
        <taxon>Arachnida</taxon>
        <taxon>Araneae</taxon>
        <taxon>Araneomorphae</taxon>
        <taxon>Entelegynae</taxon>
        <taxon>Araneoidea</taxon>
        <taxon>Araneidae</taxon>
        <taxon>Caerostris</taxon>
    </lineage>
</organism>
<evidence type="ECO:0000256" key="1">
    <source>
        <dbReference type="SAM" id="MobiDB-lite"/>
    </source>
</evidence>
<dbReference type="Proteomes" id="UP001054945">
    <property type="component" value="Unassembled WGS sequence"/>
</dbReference>
<protein>
    <submittedName>
        <fullName evidence="2">Uncharacterized protein</fullName>
    </submittedName>
</protein>
<feature type="region of interest" description="Disordered" evidence="1">
    <location>
        <begin position="31"/>
        <end position="53"/>
    </location>
</feature>
<accession>A0AAV4VQG2</accession>
<keyword evidence="3" id="KW-1185">Reference proteome</keyword>
<evidence type="ECO:0000313" key="2">
    <source>
        <dbReference type="EMBL" id="GIY71839.1"/>
    </source>
</evidence>
<reference evidence="2 3" key="1">
    <citation type="submission" date="2021-06" db="EMBL/GenBank/DDBJ databases">
        <title>Caerostris extrusa draft genome.</title>
        <authorList>
            <person name="Kono N."/>
            <person name="Arakawa K."/>
        </authorList>
    </citation>
    <scope>NUCLEOTIDE SEQUENCE [LARGE SCALE GENOMIC DNA]</scope>
</reference>
<dbReference type="EMBL" id="BPLR01014867">
    <property type="protein sequence ID" value="GIY71839.1"/>
    <property type="molecule type" value="Genomic_DNA"/>
</dbReference>
<name>A0AAV4VQG2_CAEEX</name>
<gene>
    <name evidence="2" type="ORF">CEXT_138341</name>
</gene>
<evidence type="ECO:0000313" key="3">
    <source>
        <dbReference type="Proteomes" id="UP001054945"/>
    </source>
</evidence>
<comment type="caution">
    <text evidence="2">The sequence shown here is derived from an EMBL/GenBank/DDBJ whole genome shotgun (WGS) entry which is preliminary data.</text>
</comment>
<sequence>MEHFYFSFFPSFLQKGPRRLNFGADGWRALMGPNGGKRKGPAEHGGSSSHPDNTLITQSAGVSALFPPGNIRRRNRKVSCDTTMQIPTLRWGCLRHKSDPVTECYIHSWQNGITCWACTKKMNLCDEKELLEQDKEVLCSCPWRQNQRVLAMKFNMK</sequence>
<proteinExistence type="predicted"/>
<dbReference type="AlphaFoldDB" id="A0AAV4VQG2"/>